<feature type="region of interest" description="Disordered" evidence="1">
    <location>
        <begin position="23"/>
        <end position="60"/>
    </location>
</feature>
<feature type="compositionally biased region" description="Polar residues" evidence="1">
    <location>
        <begin position="23"/>
        <end position="34"/>
    </location>
</feature>
<evidence type="ECO:0000256" key="1">
    <source>
        <dbReference type="SAM" id="MobiDB-lite"/>
    </source>
</evidence>
<evidence type="ECO:0000313" key="3">
    <source>
        <dbReference type="Proteomes" id="UP000670092"/>
    </source>
</evidence>
<organism evidence="2 3">
    <name type="scientific">Ajellomyces capsulatus</name>
    <name type="common">Darling's disease fungus</name>
    <name type="synonym">Histoplasma capsulatum</name>
    <dbReference type="NCBI Taxonomy" id="5037"/>
    <lineage>
        <taxon>Eukaryota</taxon>
        <taxon>Fungi</taxon>
        <taxon>Dikarya</taxon>
        <taxon>Ascomycota</taxon>
        <taxon>Pezizomycotina</taxon>
        <taxon>Eurotiomycetes</taxon>
        <taxon>Eurotiomycetidae</taxon>
        <taxon>Onygenales</taxon>
        <taxon>Ajellomycetaceae</taxon>
        <taxon>Histoplasma</taxon>
    </lineage>
</organism>
<sequence>MTPSPTSASPALSNTTAKFSISLSHSTTRASHATKQYLAMPASQGSGRYASKGGKYRRGGPRLKTQIIRPIAHACSEKRRAVPGSGI</sequence>
<comment type="caution">
    <text evidence="2">The sequence shown here is derived from an EMBL/GenBank/DDBJ whole genome shotgun (WGS) entry which is preliminary data.</text>
</comment>
<reference evidence="2 3" key="1">
    <citation type="submission" date="2021-01" db="EMBL/GenBank/DDBJ databases">
        <title>Chromosome-level genome assembly of a human fungal pathogen reveals clustering of transcriptionally co-regulated genes.</title>
        <authorList>
            <person name="Voorhies M."/>
            <person name="Cohen S."/>
            <person name="Shea T.P."/>
            <person name="Petrus S."/>
            <person name="Munoz J.F."/>
            <person name="Poplawski S."/>
            <person name="Goldman W.E."/>
            <person name="Michael T."/>
            <person name="Cuomo C.A."/>
            <person name="Sil A."/>
            <person name="Beyhan S."/>
        </authorList>
    </citation>
    <scope>NUCLEOTIDE SEQUENCE [LARGE SCALE GENOMIC DNA]</scope>
    <source>
        <strain evidence="2 3">G184AR</strain>
    </source>
</reference>
<dbReference type="EMBL" id="JAEVHI010000002">
    <property type="protein sequence ID" value="KAG5300307.1"/>
    <property type="molecule type" value="Genomic_DNA"/>
</dbReference>
<evidence type="ECO:0000313" key="2">
    <source>
        <dbReference type="EMBL" id="KAG5300307.1"/>
    </source>
</evidence>
<dbReference type="AlphaFoldDB" id="A0A8H7YYE3"/>
<protein>
    <submittedName>
        <fullName evidence="2">Uncharacterized protein</fullName>
    </submittedName>
</protein>
<dbReference type="VEuPathDB" id="FungiDB:I7I52_10884"/>
<dbReference type="Proteomes" id="UP000670092">
    <property type="component" value="Unassembled WGS sequence"/>
</dbReference>
<gene>
    <name evidence="2" type="ORF">I7I52_10884</name>
</gene>
<proteinExistence type="predicted"/>
<name>A0A8H7YYE3_AJECA</name>
<accession>A0A8H7YYE3</accession>